<reference evidence="5" key="2">
    <citation type="journal article" date="2022" name="Microb. Genom.">
        <title>A chromosome-scale genome assembly of the tomato pathogen Cladosporium fulvum reveals a compartmentalized genome architecture and the presence of a dispensable chromosome.</title>
        <authorList>
            <person name="Zaccaron A.Z."/>
            <person name="Chen L.H."/>
            <person name="Samaras A."/>
            <person name="Stergiopoulos I."/>
        </authorList>
    </citation>
    <scope>NUCLEOTIDE SEQUENCE</scope>
    <source>
        <strain evidence="5">Race5_Kim</strain>
    </source>
</reference>
<dbReference type="PROSITE" id="PS50088">
    <property type="entry name" value="ANK_REPEAT"/>
    <property type="match status" value="4"/>
</dbReference>
<evidence type="ECO:0000256" key="1">
    <source>
        <dbReference type="ARBA" id="ARBA00022737"/>
    </source>
</evidence>
<keyword evidence="1" id="KW-0677">Repeat</keyword>
<name>A0A9Q8P2Y9_PASFU</name>
<dbReference type="PANTHER" id="PTHR24198:SF165">
    <property type="entry name" value="ANKYRIN REPEAT-CONTAINING PROTEIN-RELATED"/>
    <property type="match status" value="1"/>
</dbReference>
<feature type="compositionally biased region" description="Low complexity" evidence="4">
    <location>
        <begin position="84"/>
        <end position="101"/>
    </location>
</feature>
<dbReference type="SUPFAM" id="SSF48403">
    <property type="entry name" value="Ankyrin repeat"/>
    <property type="match status" value="1"/>
</dbReference>
<dbReference type="GeneID" id="71981894"/>
<evidence type="ECO:0000256" key="2">
    <source>
        <dbReference type="ARBA" id="ARBA00023043"/>
    </source>
</evidence>
<feature type="repeat" description="ANK" evidence="3">
    <location>
        <begin position="196"/>
        <end position="228"/>
    </location>
</feature>
<feature type="compositionally biased region" description="Basic and acidic residues" evidence="4">
    <location>
        <begin position="21"/>
        <end position="50"/>
    </location>
</feature>
<sequence>MGFDTMRSFHYLGLYSIPQDPVERHNSAPETLRRRDSFMVNDTTRHRQSDAGRTLSRSSKPASLPVTAPPFQAATAKWSPPSSPGALSPSGSPTGSPRYSPASPATRTLTTKEKNALANQLFEAACSGDLAGIEILLSQGAAINSSVLVGGLFEAFKPAKAGHLSPLAGAASHGQRAAVELLLARGADLNPDSQRCASSPLHEAVRNNDMELTRLLLDRGADVNISNAYKTTPLMYATKYGSPELVTLVLQYRPNLHTLSFINAAAIHWSVWPGNTKITKLLLKAGADPNQEGAAGNTPLGCAVMTGSISMVQCLLQYGADPMRRNEAYETAFDIAESQSAPDELIDLLHAAAMARRCS</sequence>
<evidence type="ECO:0000256" key="4">
    <source>
        <dbReference type="SAM" id="MobiDB-lite"/>
    </source>
</evidence>
<dbReference type="Proteomes" id="UP000756132">
    <property type="component" value="Chromosome 1"/>
</dbReference>
<evidence type="ECO:0000313" key="5">
    <source>
        <dbReference type="EMBL" id="UJO11383.1"/>
    </source>
</evidence>
<proteinExistence type="predicted"/>
<dbReference type="RefSeq" id="XP_047755749.1">
    <property type="nucleotide sequence ID" value="XM_047901164.1"/>
</dbReference>
<feature type="repeat" description="ANK" evidence="3">
    <location>
        <begin position="262"/>
        <end position="294"/>
    </location>
</feature>
<dbReference type="SMART" id="SM00248">
    <property type="entry name" value="ANK"/>
    <property type="match status" value="6"/>
</dbReference>
<dbReference type="InterPro" id="IPR036770">
    <property type="entry name" value="Ankyrin_rpt-contain_sf"/>
</dbReference>
<dbReference type="PROSITE" id="PS50297">
    <property type="entry name" value="ANK_REP_REGION"/>
    <property type="match status" value="3"/>
</dbReference>
<keyword evidence="2 3" id="KW-0040">ANK repeat</keyword>
<protein>
    <submittedName>
        <fullName evidence="5">Ankyrin repeat protein</fullName>
    </submittedName>
</protein>
<gene>
    <name evidence="5" type="ORF">CLAFUR5_02016</name>
</gene>
<dbReference type="OrthoDB" id="539213at2759"/>
<accession>A0A9Q8P2Y9</accession>
<keyword evidence="6" id="KW-1185">Reference proteome</keyword>
<dbReference type="AlphaFoldDB" id="A0A9Q8P2Y9"/>
<reference evidence="5" key="1">
    <citation type="submission" date="2021-12" db="EMBL/GenBank/DDBJ databases">
        <authorList>
            <person name="Zaccaron A."/>
            <person name="Stergiopoulos I."/>
        </authorList>
    </citation>
    <scope>NUCLEOTIDE SEQUENCE</scope>
    <source>
        <strain evidence="5">Race5_Kim</strain>
    </source>
</reference>
<feature type="repeat" description="ANK" evidence="3">
    <location>
        <begin position="162"/>
        <end position="194"/>
    </location>
</feature>
<evidence type="ECO:0000313" key="6">
    <source>
        <dbReference type="Proteomes" id="UP000756132"/>
    </source>
</evidence>
<dbReference type="KEGG" id="ffu:CLAFUR5_02016"/>
<dbReference type="EMBL" id="CP090163">
    <property type="protein sequence ID" value="UJO11383.1"/>
    <property type="molecule type" value="Genomic_DNA"/>
</dbReference>
<organism evidence="5 6">
    <name type="scientific">Passalora fulva</name>
    <name type="common">Tomato leaf mold</name>
    <name type="synonym">Cladosporium fulvum</name>
    <dbReference type="NCBI Taxonomy" id="5499"/>
    <lineage>
        <taxon>Eukaryota</taxon>
        <taxon>Fungi</taxon>
        <taxon>Dikarya</taxon>
        <taxon>Ascomycota</taxon>
        <taxon>Pezizomycotina</taxon>
        <taxon>Dothideomycetes</taxon>
        <taxon>Dothideomycetidae</taxon>
        <taxon>Mycosphaerellales</taxon>
        <taxon>Mycosphaerellaceae</taxon>
        <taxon>Fulvia</taxon>
    </lineage>
</organism>
<dbReference type="PANTHER" id="PTHR24198">
    <property type="entry name" value="ANKYRIN REPEAT AND PROTEIN KINASE DOMAIN-CONTAINING PROTEIN"/>
    <property type="match status" value="1"/>
</dbReference>
<dbReference type="Pfam" id="PF12796">
    <property type="entry name" value="Ank_2"/>
    <property type="match status" value="2"/>
</dbReference>
<dbReference type="Gene3D" id="1.25.40.20">
    <property type="entry name" value="Ankyrin repeat-containing domain"/>
    <property type="match status" value="2"/>
</dbReference>
<dbReference type="InterPro" id="IPR002110">
    <property type="entry name" value="Ankyrin_rpt"/>
</dbReference>
<feature type="region of interest" description="Disordered" evidence="4">
    <location>
        <begin position="20"/>
        <end position="106"/>
    </location>
</feature>
<evidence type="ECO:0000256" key="3">
    <source>
        <dbReference type="PROSITE-ProRule" id="PRU00023"/>
    </source>
</evidence>
<feature type="repeat" description="ANK" evidence="3">
    <location>
        <begin position="295"/>
        <end position="327"/>
    </location>
</feature>